<feature type="region of interest" description="Disordered" evidence="1">
    <location>
        <begin position="1"/>
        <end position="40"/>
    </location>
</feature>
<organism evidence="2 3">
    <name type="scientific">Spongiactinospora gelatinilytica</name>
    <dbReference type="NCBI Taxonomy" id="2666298"/>
    <lineage>
        <taxon>Bacteria</taxon>
        <taxon>Bacillati</taxon>
        <taxon>Actinomycetota</taxon>
        <taxon>Actinomycetes</taxon>
        <taxon>Streptosporangiales</taxon>
        <taxon>Streptosporangiaceae</taxon>
        <taxon>Spongiactinospora</taxon>
    </lineage>
</organism>
<reference evidence="2 3" key="1">
    <citation type="submission" date="2018-01" db="EMBL/GenBank/DDBJ databases">
        <title>Draft genome sequence of Sphaerisporangium sp. 7K107.</title>
        <authorList>
            <person name="Sahin N."/>
            <person name="Saygin H."/>
            <person name="Ay H."/>
        </authorList>
    </citation>
    <scope>NUCLEOTIDE SEQUENCE [LARGE SCALE GENOMIC DNA]</scope>
    <source>
        <strain evidence="2 3">7K107</strain>
    </source>
</reference>
<proteinExistence type="predicted"/>
<gene>
    <name evidence="2" type="ORF">C1I98_08245</name>
</gene>
<feature type="compositionally biased region" description="Low complexity" evidence="1">
    <location>
        <begin position="1"/>
        <end position="27"/>
    </location>
</feature>
<dbReference type="RefSeq" id="WP_158557963.1">
    <property type="nucleotide sequence ID" value="NZ_POUA01000041.1"/>
</dbReference>
<evidence type="ECO:0000313" key="2">
    <source>
        <dbReference type="EMBL" id="PZG51552.1"/>
    </source>
</evidence>
<protein>
    <submittedName>
        <fullName evidence="2">Uncharacterized protein</fullName>
    </submittedName>
</protein>
<accession>A0A2W2GUF6</accession>
<name>A0A2W2GUF6_9ACTN</name>
<keyword evidence="3" id="KW-1185">Reference proteome</keyword>
<dbReference type="AlphaFoldDB" id="A0A2W2GUF6"/>
<comment type="caution">
    <text evidence="2">The sequence shown here is derived from an EMBL/GenBank/DDBJ whole genome shotgun (WGS) entry which is preliminary data.</text>
</comment>
<dbReference type="Proteomes" id="UP000248544">
    <property type="component" value="Unassembled WGS sequence"/>
</dbReference>
<sequence length="80" mass="7915">MTTAGSAWSRSAATAPSSSSSTSRCSAKWPEEHSISTPISGTVTFQNTRQALAPSTLAASTSGSGTALQLIAGSAHDGSS</sequence>
<evidence type="ECO:0000313" key="3">
    <source>
        <dbReference type="Proteomes" id="UP000248544"/>
    </source>
</evidence>
<dbReference type="EMBL" id="POUA01000041">
    <property type="protein sequence ID" value="PZG51552.1"/>
    <property type="molecule type" value="Genomic_DNA"/>
</dbReference>
<evidence type="ECO:0000256" key="1">
    <source>
        <dbReference type="SAM" id="MobiDB-lite"/>
    </source>
</evidence>